<name>A0ABS0A338_9FLAO</name>
<reference evidence="3 4" key="1">
    <citation type="submission" date="2020-11" db="EMBL/GenBank/DDBJ databases">
        <title>P. mediterranea TC4 genome.</title>
        <authorList>
            <person name="Molmeret M."/>
        </authorList>
    </citation>
    <scope>NUCLEOTIDE SEQUENCE [LARGE SCALE GENOMIC DNA]</scope>
    <source>
        <strain evidence="3 4">TC4</strain>
    </source>
</reference>
<comment type="caution">
    <text evidence="3">The sequence shown here is derived from an EMBL/GenBank/DDBJ whole genome shotgun (WGS) entry which is preliminary data.</text>
</comment>
<dbReference type="Pfam" id="PF10670">
    <property type="entry name" value="DUF4198"/>
    <property type="match status" value="1"/>
</dbReference>
<dbReference type="InterPro" id="IPR019613">
    <property type="entry name" value="DUF4198"/>
</dbReference>
<keyword evidence="2" id="KW-1133">Transmembrane helix</keyword>
<gene>
    <name evidence="3" type="ORF">FNJ87_05345</name>
</gene>
<evidence type="ECO:0000313" key="3">
    <source>
        <dbReference type="EMBL" id="MBF4983781.1"/>
    </source>
</evidence>
<dbReference type="Proteomes" id="UP001194729">
    <property type="component" value="Unassembled WGS sequence"/>
</dbReference>
<keyword evidence="2" id="KW-0812">Transmembrane</keyword>
<dbReference type="EMBL" id="JADKYU010000276">
    <property type="protein sequence ID" value="MBF4983781.1"/>
    <property type="molecule type" value="Genomic_DNA"/>
</dbReference>
<keyword evidence="2" id="KW-0472">Membrane</keyword>
<sequence>MRKLTFSLLLLIVLLCSHDLYIKMDTYFFSPNSQATLSLYNGTFEKSENIITRDRMLDASIVGNGDRVAITSDQWKDQDSTITQLTFNTGQSGTYVAGVSTAPRSIELTAQKFNSYLEHDGVMDMLEMRKKKELMDQPVTEKYEKHVKAIFQVGDEKSTDWNQVMGYPIEFVPMENPYHKNTGDDLQVKLLLNGQPLANQLVFAHHNNNPAGHSHKETTENHSHNGTTHSHDNNEVHQQDHSHTHKEKATSHQHAVNEEQPHTHTDGQQLRTDENGMVTVKLPEDGLYYIRTIYMVDSEEEGFTHHSRWATLTFETTHKHDASTHTHDHDYDEESGIPTWVFILGSILVVGILFLVFQKKS</sequence>
<keyword evidence="4" id="KW-1185">Reference proteome</keyword>
<protein>
    <submittedName>
        <fullName evidence="3">DUF4198 domain-containing protein</fullName>
    </submittedName>
</protein>
<organism evidence="3 4">
    <name type="scientific">Nonlabens mediterrranea</name>
    <dbReference type="NCBI Taxonomy" id="1419947"/>
    <lineage>
        <taxon>Bacteria</taxon>
        <taxon>Pseudomonadati</taxon>
        <taxon>Bacteroidota</taxon>
        <taxon>Flavobacteriia</taxon>
        <taxon>Flavobacteriales</taxon>
        <taxon>Flavobacteriaceae</taxon>
        <taxon>Nonlabens</taxon>
    </lineage>
</organism>
<feature type="region of interest" description="Disordered" evidence="1">
    <location>
        <begin position="206"/>
        <end position="274"/>
    </location>
</feature>
<feature type="unsure residue" description="E or Q" evidence="3">
    <location>
        <position position="220"/>
    </location>
</feature>
<evidence type="ECO:0000256" key="1">
    <source>
        <dbReference type="SAM" id="MobiDB-lite"/>
    </source>
</evidence>
<evidence type="ECO:0000313" key="4">
    <source>
        <dbReference type="Proteomes" id="UP001194729"/>
    </source>
</evidence>
<evidence type="ECO:0000256" key="2">
    <source>
        <dbReference type="SAM" id="Phobius"/>
    </source>
</evidence>
<proteinExistence type="predicted"/>
<accession>A0ABS0A338</accession>
<feature type="compositionally biased region" description="Basic and acidic residues" evidence="1">
    <location>
        <begin position="214"/>
        <end position="265"/>
    </location>
</feature>
<feature type="transmembrane region" description="Helical" evidence="2">
    <location>
        <begin position="337"/>
        <end position="357"/>
    </location>
</feature>